<dbReference type="EC" id="3.5.4.16" evidence="3"/>
<evidence type="ECO:0000313" key="9">
    <source>
        <dbReference type="Proteomes" id="UP000095751"/>
    </source>
</evidence>
<gene>
    <name evidence="8" type="ORF">FRACYDRAFT_145149</name>
</gene>
<evidence type="ECO:0000256" key="5">
    <source>
        <dbReference type="ARBA" id="ARBA00022801"/>
    </source>
</evidence>
<evidence type="ECO:0000313" key="8">
    <source>
        <dbReference type="EMBL" id="OEU09782.1"/>
    </source>
</evidence>
<organism evidence="8 9">
    <name type="scientific">Fragilariopsis cylindrus CCMP1102</name>
    <dbReference type="NCBI Taxonomy" id="635003"/>
    <lineage>
        <taxon>Eukaryota</taxon>
        <taxon>Sar</taxon>
        <taxon>Stramenopiles</taxon>
        <taxon>Ochrophyta</taxon>
        <taxon>Bacillariophyta</taxon>
        <taxon>Bacillariophyceae</taxon>
        <taxon>Bacillariophycidae</taxon>
        <taxon>Bacillariales</taxon>
        <taxon>Bacillariaceae</taxon>
        <taxon>Fragilariopsis</taxon>
    </lineage>
</organism>
<dbReference type="Gene3D" id="3.30.1130.10">
    <property type="match status" value="1"/>
</dbReference>
<feature type="non-terminal residue" evidence="8">
    <location>
        <position position="59"/>
    </location>
</feature>
<dbReference type="InterPro" id="IPR043133">
    <property type="entry name" value="GTP-CH-I_C/QueF"/>
</dbReference>
<comment type="similarity">
    <text evidence="2">Belongs to the GTP cyclohydrolase I family.</text>
</comment>
<dbReference type="GO" id="GO:0005737">
    <property type="term" value="C:cytoplasm"/>
    <property type="evidence" value="ECO:0007669"/>
    <property type="project" value="TreeGrafter"/>
</dbReference>
<evidence type="ECO:0000256" key="4">
    <source>
        <dbReference type="ARBA" id="ARBA00017272"/>
    </source>
</evidence>
<name>A0A1E7EV69_9STRA</name>
<dbReference type="UniPathway" id="UPA00848">
    <property type="reaction ID" value="UER00151"/>
</dbReference>
<dbReference type="OrthoDB" id="4966at2759"/>
<dbReference type="PANTHER" id="PTHR11109">
    <property type="entry name" value="GTP CYCLOHYDROLASE I"/>
    <property type="match status" value="1"/>
</dbReference>
<dbReference type="InParanoid" id="A0A1E7EV69"/>
<evidence type="ECO:0000256" key="3">
    <source>
        <dbReference type="ARBA" id="ARBA00012715"/>
    </source>
</evidence>
<dbReference type="GO" id="GO:0008270">
    <property type="term" value="F:zinc ion binding"/>
    <property type="evidence" value="ECO:0007669"/>
    <property type="project" value="TreeGrafter"/>
</dbReference>
<evidence type="ECO:0000256" key="6">
    <source>
        <dbReference type="ARBA" id="ARBA00030854"/>
    </source>
</evidence>
<dbReference type="GO" id="GO:0003934">
    <property type="term" value="F:GTP cyclohydrolase I activity"/>
    <property type="evidence" value="ECO:0007669"/>
    <property type="project" value="UniProtKB-EC"/>
</dbReference>
<dbReference type="GO" id="GO:0006729">
    <property type="term" value="P:tetrahydrobiopterin biosynthetic process"/>
    <property type="evidence" value="ECO:0007669"/>
    <property type="project" value="TreeGrafter"/>
</dbReference>
<dbReference type="Proteomes" id="UP000095751">
    <property type="component" value="Unassembled WGS sequence"/>
</dbReference>
<dbReference type="InterPro" id="IPR020602">
    <property type="entry name" value="GTP_CycHdrlase_I_dom"/>
</dbReference>
<dbReference type="EMBL" id="KV784374">
    <property type="protein sequence ID" value="OEU09782.1"/>
    <property type="molecule type" value="Genomic_DNA"/>
</dbReference>
<reference evidence="8 9" key="1">
    <citation type="submission" date="2016-09" db="EMBL/GenBank/DDBJ databases">
        <title>Extensive genetic diversity and differential bi-allelic expression allows diatom success in the polar Southern Ocean.</title>
        <authorList>
            <consortium name="DOE Joint Genome Institute"/>
            <person name="Mock T."/>
            <person name="Otillar R.P."/>
            <person name="Strauss J."/>
            <person name="Dupont C."/>
            <person name="Frickenhaus S."/>
            <person name="Maumus F."/>
            <person name="Mcmullan M."/>
            <person name="Sanges R."/>
            <person name="Schmutz J."/>
            <person name="Toseland A."/>
            <person name="Valas R."/>
            <person name="Veluchamy A."/>
            <person name="Ward B.J."/>
            <person name="Allen A."/>
            <person name="Barry K."/>
            <person name="Falciatore A."/>
            <person name="Ferrante M."/>
            <person name="Fortunato A.E."/>
            <person name="Gloeckner G."/>
            <person name="Gruber A."/>
            <person name="Hipkin R."/>
            <person name="Janech M."/>
            <person name="Kroth P."/>
            <person name="Leese F."/>
            <person name="Lindquist E."/>
            <person name="Lyon B.R."/>
            <person name="Martin J."/>
            <person name="Mayer C."/>
            <person name="Parker M."/>
            <person name="Quesneville H."/>
            <person name="Raymond J."/>
            <person name="Uhlig C."/>
            <person name="Valentin K.U."/>
            <person name="Worden A.Z."/>
            <person name="Armbrust E.V."/>
            <person name="Bowler C."/>
            <person name="Green B."/>
            <person name="Moulton V."/>
            <person name="Van Oosterhout C."/>
            <person name="Grigoriev I."/>
        </authorList>
    </citation>
    <scope>NUCLEOTIDE SEQUENCE [LARGE SCALE GENOMIC DNA]</scope>
    <source>
        <strain evidence="8 9">CCMP1102</strain>
    </source>
</reference>
<keyword evidence="5" id="KW-0378">Hydrolase</keyword>
<proteinExistence type="inferred from homology"/>
<comment type="pathway">
    <text evidence="1">Cofactor biosynthesis; 7,8-dihydroneopterin triphosphate biosynthesis; 7,8-dihydroneopterin triphosphate from GTP: step 1/1.</text>
</comment>
<feature type="domain" description="GTP cyclohydrolase I" evidence="7">
    <location>
        <begin position="2"/>
        <end position="59"/>
    </location>
</feature>
<sequence length="59" mass="6646">EKHDGMVVMKGIPVYSLCEHHLLPFFEVAHISYIPDPDVGIVGLSKFSRIVDVLAKRLQ</sequence>
<evidence type="ECO:0000256" key="1">
    <source>
        <dbReference type="ARBA" id="ARBA00005080"/>
    </source>
</evidence>
<dbReference type="InterPro" id="IPR001474">
    <property type="entry name" value="GTP_CycHdrlase_I"/>
</dbReference>
<dbReference type="GO" id="GO:0046654">
    <property type="term" value="P:tetrahydrofolate biosynthetic process"/>
    <property type="evidence" value="ECO:0007669"/>
    <property type="project" value="InterPro"/>
</dbReference>
<dbReference type="GO" id="GO:0005525">
    <property type="term" value="F:GTP binding"/>
    <property type="evidence" value="ECO:0007669"/>
    <property type="project" value="TreeGrafter"/>
</dbReference>
<dbReference type="PANTHER" id="PTHR11109:SF7">
    <property type="entry name" value="GTP CYCLOHYDROLASE 1"/>
    <property type="match status" value="1"/>
</dbReference>
<dbReference type="PROSITE" id="PS00859">
    <property type="entry name" value="GTP_CYCLOHYDROL_1_1"/>
    <property type="match status" value="1"/>
</dbReference>
<keyword evidence="9" id="KW-1185">Reference proteome</keyword>
<accession>A0A1E7EV69</accession>
<dbReference type="KEGG" id="fcy:FRACYDRAFT_145149"/>
<evidence type="ECO:0000256" key="2">
    <source>
        <dbReference type="ARBA" id="ARBA00008085"/>
    </source>
</evidence>
<dbReference type="SUPFAM" id="SSF55620">
    <property type="entry name" value="Tetrahydrobiopterin biosynthesis enzymes-like"/>
    <property type="match status" value="1"/>
</dbReference>
<feature type="non-terminal residue" evidence="8">
    <location>
        <position position="1"/>
    </location>
</feature>
<evidence type="ECO:0000259" key="7">
    <source>
        <dbReference type="Pfam" id="PF01227"/>
    </source>
</evidence>
<dbReference type="AlphaFoldDB" id="A0A1E7EV69"/>
<dbReference type="InterPro" id="IPR018234">
    <property type="entry name" value="GTP_CycHdrlase_I_CS"/>
</dbReference>
<dbReference type="Pfam" id="PF01227">
    <property type="entry name" value="GTP_cyclohydroI"/>
    <property type="match status" value="1"/>
</dbReference>
<protein>
    <recommendedName>
        <fullName evidence="4">GTP cyclohydrolase 1</fullName>
        <ecNumber evidence="3">3.5.4.16</ecNumber>
    </recommendedName>
    <alternativeName>
        <fullName evidence="6">GTP cyclohydrolase I</fullName>
    </alternativeName>
</protein>